<feature type="compositionally biased region" description="Basic and acidic residues" evidence="1">
    <location>
        <begin position="41"/>
        <end position="50"/>
    </location>
</feature>
<accession>A0A147K714</accession>
<evidence type="ECO:0000313" key="2">
    <source>
        <dbReference type="EMBL" id="KUP05848.1"/>
    </source>
</evidence>
<dbReference type="OrthoDB" id="2988958at2"/>
<dbReference type="EMBL" id="LDYG01000032">
    <property type="protein sequence ID" value="KUP05848.1"/>
    <property type="molecule type" value="Genomic_DNA"/>
</dbReference>
<proteinExistence type="predicted"/>
<comment type="caution">
    <text evidence="2">The sequence shown here is derived from an EMBL/GenBank/DDBJ whole genome shotgun (WGS) entry which is preliminary data.</text>
</comment>
<gene>
    <name evidence="2" type="ORF">Q75_10690</name>
</gene>
<dbReference type="STRING" id="1150625.Q75_10690"/>
<dbReference type="RefSeq" id="WP_059351340.1">
    <property type="nucleotide sequence ID" value="NZ_LDYG01000032.1"/>
</dbReference>
<dbReference type="Proteomes" id="UP000074108">
    <property type="component" value="Unassembled WGS sequence"/>
</dbReference>
<evidence type="ECO:0008006" key="4">
    <source>
        <dbReference type="Google" id="ProtNLM"/>
    </source>
</evidence>
<evidence type="ECO:0000256" key="1">
    <source>
        <dbReference type="SAM" id="MobiDB-lite"/>
    </source>
</evidence>
<dbReference type="Pfam" id="PF09580">
    <property type="entry name" value="Spore_YhcN_YlaJ"/>
    <property type="match status" value="1"/>
</dbReference>
<dbReference type="PROSITE" id="PS51257">
    <property type="entry name" value="PROKAR_LIPOPROTEIN"/>
    <property type="match status" value="1"/>
</dbReference>
<keyword evidence="3" id="KW-1185">Reference proteome</keyword>
<dbReference type="InterPro" id="IPR019076">
    <property type="entry name" value="Spore_lipoprot_YhcN/YlaJ-like"/>
</dbReference>
<sequence length="235" mass="26509">MKRLVRMSMLGLLLVGCQATDEADQSKDPYEPEGVYSNTGHGDDHDQREGPIQEWYDHSIGNEGKEIREAKKEYLTDHSEGEYHLPPSKLGDEDQGFFIQDQASESRSYSYHGHDEDIPSKAKSSYYKMYQGELVEAMSLAAEEVKGVQSARCIVYGDAVIMGLLIEGDADADKVKTDVRNQIRHGVGDRTLYLDDNVGYYSRIKVIDNQLRQGGPRHTLELDIQNMIKGYEQGL</sequence>
<evidence type="ECO:0000313" key="3">
    <source>
        <dbReference type="Proteomes" id="UP000074108"/>
    </source>
</evidence>
<organism evidence="2 3">
    <name type="scientific">Bacillus coahuilensis p1.1.43</name>
    <dbReference type="NCBI Taxonomy" id="1150625"/>
    <lineage>
        <taxon>Bacteria</taxon>
        <taxon>Bacillati</taxon>
        <taxon>Bacillota</taxon>
        <taxon>Bacilli</taxon>
        <taxon>Bacillales</taxon>
        <taxon>Bacillaceae</taxon>
        <taxon>Bacillus</taxon>
    </lineage>
</organism>
<dbReference type="AlphaFoldDB" id="A0A147K714"/>
<feature type="region of interest" description="Disordered" evidence="1">
    <location>
        <begin position="21"/>
        <end position="50"/>
    </location>
</feature>
<reference evidence="2 3" key="1">
    <citation type="journal article" date="2016" name="Front. Microbiol.">
        <title>Microevolution Analysis of Bacillus coahuilensis Unveils Differences in Phosphorus Acquisition Strategies and Their Regulation.</title>
        <authorList>
            <person name="Gomez-Lunar Z."/>
            <person name="Hernandez-Gonzalez I."/>
            <person name="Rodriguez-Torres M.D."/>
            <person name="Souza V."/>
            <person name="Olmedo-Alvarez G."/>
        </authorList>
    </citation>
    <scope>NUCLEOTIDE SEQUENCE [LARGE SCALE GENOMIC DNA]</scope>
    <source>
        <strain evidence="3">p1.1.43</strain>
    </source>
</reference>
<name>A0A147K714_9BACI</name>
<protein>
    <recommendedName>
        <fullName evidence="4">Spore cortex protein CoxA</fullName>
    </recommendedName>
</protein>
<dbReference type="PATRIC" id="fig|1150625.3.peg.2275"/>